<evidence type="ECO:0000313" key="3">
    <source>
        <dbReference type="Proteomes" id="UP001642409"/>
    </source>
</evidence>
<dbReference type="Proteomes" id="UP001642409">
    <property type="component" value="Unassembled WGS sequence"/>
</dbReference>
<comment type="caution">
    <text evidence="1">The sequence shown here is derived from an EMBL/GenBank/DDBJ whole genome shotgun (WGS) entry which is preliminary data.</text>
</comment>
<reference evidence="1" key="1">
    <citation type="submission" date="2023-06" db="EMBL/GenBank/DDBJ databases">
        <authorList>
            <person name="Kurt Z."/>
        </authorList>
    </citation>
    <scope>NUCLEOTIDE SEQUENCE</scope>
</reference>
<dbReference type="AlphaFoldDB" id="A0AA86Q966"/>
<dbReference type="EMBL" id="CAXDID020000055">
    <property type="protein sequence ID" value="CAL6007232.1"/>
    <property type="molecule type" value="Genomic_DNA"/>
</dbReference>
<accession>A0AA86Q966</accession>
<dbReference type="EMBL" id="CATOUU010000825">
    <property type="protein sequence ID" value="CAI9951712.1"/>
    <property type="molecule type" value="Genomic_DNA"/>
</dbReference>
<name>A0AA86Q966_9EUKA</name>
<reference evidence="2 3" key="2">
    <citation type="submission" date="2024-07" db="EMBL/GenBank/DDBJ databases">
        <authorList>
            <person name="Akdeniz Z."/>
        </authorList>
    </citation>
    <scope>NUCLEOTIDE SEQUENCE [LARGE SCALE GENOMIC DNA]</scope>
</reference>
<proteinExistence type="predicted"/>
<protein>
    <submittedName>
        <fullName evidence="2">Hypothetical_protein</fullName>
    </submittedName>
</protein>
<evidence type="ECO:0000313" key="2">
    <source>
        <dbReference type="EMBL" id="CAL6007232.1"/>
    </source>
</evidence>
<organism evidence="1">
    <name type="scientific">Hexamita inflata</name>
    <dbReference type="NCBI Taxonomy" id="28002"/>
    <lineage>
        <taxon>Eukaryota</taxon>
        <taxon>Metamonada</taxon>
        <taxon>Diplomonadida</taxon>
        <taxon>Hexamitidae</taxon>
        <taxon>Hexamitinae</taxon>
        <taxon>Hexamita</taxon>
    </lineage>
</organism>
<gene>
    <name evidence="2" type="ORF">HINF_LOCUS20539</name>
    <name evidence="1" type="ORF">HINF_LOCUS39357</name>
</gene>
<evidence type="ECO:0000313" key="1">
    <source>
        <dbReference type="EMBL" id="CAI9951712.1"/>
    </source>
</evidence>
<keyword evidence="3" id="KW-1185">Reference proteome</keyword>
<sequence>MKDIITQDNVIDKSILTNSLTNSTSSADQVYTTAEVQATTAIQKFYQKVKLYTKTISMCKFKKQISTLQHILKFRHSLKTKPTLLQQLDSNIRIIIKSKAPITQIQSIQRVYIAFSLNPKLIKQKLQHSSSDLQNSGSNLYFALFSTVSQFIQRKPTKQHLQFSLNLMMCVSLLLKNSNVSEIQKIGLQLIPENLVTQIQGKRQRLDKQFVANLKAGSNYLVLNGISSANQVQREIINIMKNQ</sequence>